<feature type="non-terminal residue" evidence="1">
    <location>
        <position position="1"/>
    </location>
</feature>
<accession>A0A2P5TII5</accession>
<evidence type="ECO:0008006" key="3">
    <source>
        <dbReference type="Google" id="ProtNLM"/>
    </source>
</evidence>
<name>A0A2P5TII5_9GAMM</name>
<dbReference type="InterPro" id="IPR015424">
    <property type="entry name" value="PyrdxlP-dep_Trfase"/>
</dbReference>
<evidence type="ECO:0000313" key="1">
    <source>
        <dbReference type="EMBL" id="PPL14592.1"/>
    </source>
</evidence>
<keyword evidence="2" id="KW-1185">Reference proteome</keyword>
<dbReference type="EMBL" id="MPZM01000056">
    <property type="protein sequence ID" value="PPL14592.1"/>
    <property type="molecule type" value="Genomic_DNA"/>
</dbReference>
<sequence>GDENRTLALAAHLRELGCWVGAIRPPTVPKGSARLRITLSAAHQTEDITALVSALEQAVRQEQM</sequence>
<evidence type="ECO:0000313" key="2">
    <source>
        <dbReference type="Proteomes" id="UP000242231"/>
    </source>
</evidence>
<protein>
    <recommendedName>
        <fullName evidence="3">8-amino-7-oxononanoate synthase</fullName>
    </recommendedName>
</protein>
<dbReference type="InterPro" id="IPR015422">
    <property type="entry name" value="PyrdxlP-dep_Trfase_small"/>
</dbReference>
<dbReference type="SUPFAM" id="SSF53383">
    <property type="entry name" value="PLP-dependent transferases"/>
    <property type="match status" value="1"/>
</dbReference>
<dbReference type="Gene3D" id="3.90.1150.10">
    <property type="entry name" value="Aspartate Aminotransferase, domain 1"/>
    <property type="match status" value="1"/>
</dbReference>
<dbReference type="Proteomes" id="UP000242231">
    <property type="component" value="Unassembled WGS sequence"/>
</dbReference>
<gene>
    <name evidence="1" type="ORF">UN63_15345</name>
</gene>
<comment type="caution">
    <text evidence="1">The sequence shown here is derived from an EMBL/GenBank/DDBJ whole genome shotgun (WGS) entry which is preliminary data.</text>
</comment>
<organism evidence="1 2">
    <name type="scientific">Oceanisphaera arctica</name>
    <dbReference type="NCBI Taxonomy" id="641510"/>
    <lineage>
        <taxon>Bacteria</taxon>
        <taxon>Pseudomonadati</taxon>
        <taxon>Pseudomonadota</taxon>
        <taxon>Gammaproteobacteria</taxon>
        <taxon>Aeromonadales</taxon>
        <taxon>Aeromonadaceae</taxon>
        <taxon>Oceanisphaera</taxon>
    </lineage>
</organism>
<dbReference type="AlphaFoldDB" id="A0A2P5TII5"/>
<proteinExistence type="predicted"/>
<reference evidence="2" key="1">
    <citation type="submission" date="2016-11" db="EMBL/GenBank/DDBJ databases">
        <authorList>
            <person name="Sisinthy S."/>
            <person name="Ara S."/>
            <person name="Gundlapally S.R."/>
        </authorList>
    </citation>
    <scope>NUCLEOTIDE SEQUENCE [LARGE SCALE GENOMIC DNA]</scope>
    <source>
        <strain evidence="2">V1-41</strain>
    </source>
</reference>